<evidence type="ECO:0000313" key="2">
    <source>
        <dbReference type="Proteomes" id="UP001497623"/>
    </source>
</evidence>
<protein>
    <submittedName>
        <fullName evidence="1">Uncharacterized protein</fullName>
    </submittedName>
</protein>
<proteinExistence type="predicted"/>
<keyword evidence="2" id="KW-1185">Reference proteome</keyword>
<comment type="caution">
    <text evidence="1">The sequence shown here is derived from an EMBL/GenBank/DDBJ whole genome shotgun (WGS) entry which is preliminary data.</text>
</comment>
<name>A0AAV2SNK6_MEGNR</name>
<sequence>MSMMGAVGVFSEPMGRWQGESGFLLSHSASSLSLPPELDIRTSIKPPPFRIDTGYAKRHLEEICGVGVLLALQANPLLIIPSVLFALLTIPTILVKTLLSSANKLTGEITSSASLILLGPPPEHVYVYIHYFGYLLFLVLRARLDTKLQCFSYPLLSCEDEIHQSLVIVYVGLQFSDRKLSGFPFNNYPPNLE</sequence>
<dbReference type="Proteomes" id="UP001497623">
    <property type="component" value="Unassembled WGS sequence"/>
</dbReference>
<accession>A0AAV2SNK6</accession>
<dbReference type="EMBL" id="CAXKWB010095175">
    <property type="protein sequence ID" value="CAL4219640.1"/>
    <property type="molecule type" value="Genomic_DNA"/>
</dbReference>
<gene>
    <name evidence="1" type="ORF">MNOR_LOCUS38977</name>
</gene>
<organism evidence="1 2">
    <name type="scientific">Meganyctiphanes norvegica</name>
    <name type="common">Northern krill</name>
    <name type="synonym">Thysanopoda norvegica</name>
    <dbReference type="NCBI Taxonomy" id="48144"/>
    <lineage>
        <taxon>Eukaryota</taxon>
        <taxon>Metazoa</taxon>
        <taxon>Ecdysozoa</taxon>
        <taxon>Arthropoda</taxon>
        <taxon>Crustacea</taxon>
        <taxon>Multicrustacea</taxon>
        <taxon>Malacostraca</taxon>
        <taxon>Eumalacostraca</taxon>
        <taxon>Eucarida</taxon>
        <taxon>Euphausiacea</taxon>
        <taxon>Euphausiidae</taxon>
        <taxon>Meganyctiphanes</taxon>
    </lineage>
</organism>
<evidence type="ECO:0000313" key="1">
    <source>
        <dbReference type="EMBL" id="CAL4219640.1"/>
    </source>
</evidence>
<reference evidence="1 2" key="1">
    <citation type="submission" date="2024-05" db="EMBL/GenBank/DDBJ databases">
        <authorList>
            <person name="Wallberg A."/>
        </authorList>
    </citation>
    <scope>NUCLEOTIDE SEQUENCE [LARGE SCALE GENOMIC DNA]</scope>
</reference>
<feature type="non-terminal residue" evidence="1">
    <location>
        <position position="193"/>
    </location>
</feature>
<dbReference type="AlphaFoldDB" id="A0AAV2SNK6"/>